<evidence type="ECO:0008006" key="4">
    <source>
        <dbReference type="Google" id="ProtNLM"/>
    </source>
</evidence>
<evidence type="ECO:0000256" key="1">
    <source>
        <dbReference type="SAM" id="Phobius"/>
    </source>
</evidence>
<dbReference type="Pfam" id="PF10990">
    <property type="entry name" value="DUF2809"/>
    <property type="match status" value="1"/>
</dbReference>
<dbReference type="AlphaFoldDB" id="A0A149RRD9"/>
<keyword evidence="1" id="KW-0472">Membrane</keyword>
<organism evidence="2 3">
    <name type="scientific">Acetobacter malorum</name>
    <dbReference type="NCBI Taxonomy" id="178901"/>
    <lineage>
        <taxon>Bacteria</taxon>
        <taxon>Pseudomonadati</taxon>
        <taxon>Pseudomonadota</taxon>
        <taxon>Alphaproteobacteria</taxon>
        <taxon>Acetobacterales</taxon>
        <taxon>Acetobacteraceae</taxon>
        <taxon>Acetobacter</taxon>
    </lineage>
</organism>
<evidence type="ECO:0000313" key="3">
    <source>
        <dbReference type="Proteomes" id="UP000075526"/>
    </source>
</evidence>
<dbReference type="EMBL" id="LHZF01000154">
    <property type="protein sequence ID" value="KXV16746.1"/>
    <property type="molecule type" value="Genomic_DNA"/>
</dbReference>
<reference evidence="2 3" key="1">
    <citation type="submission" date="2015-06" db="EMBL/GenBank/DDBJ databases">
        <title>Improved classification and identification of acetic acid bacteria using matrix-assisted laser desorption/ionization time-of-flight mass spectrometry; Gluconobacter nephelii and Gluconobacter uchimurae are later heterotypic synonyms of Gluconobacter japonicus and Gluconobacter oxydans, respectively.</title>
        <authorList>
            <person name="Li L."/>
            <person name="Cleenwerck I."/>
            <person name="De Vuyst L."/>
            <person name="Vandamme P."/>
        </authorList>
    </citation>
    <scope>NUCLEOTIDE SEQUENCE [LARGE SCALE GENOMIC DNA]</scope>
    <source>
        <strain evidence="2 3">LMG 1552</strain>
    </source>
</reference>
<comment type="caution">
    <text evidence="2">The sequence shown here is derived from an EMBL/GenBank/DDBJ whole genome shotgun (WGS) entry which is preliminary data.</text>
</comment>
<gene>
    <name evidence="2" type="ORF">AD933_05790</name>
</gene>
<feature type="transmembrane region" description="Helical" evidence="1">
    <location>
        <begin position="91"/>
        <end position="115"/>
    </location>
</feature>
<feature type="transmembrane region" description="Helical" evidence="1">
    <location>
        <begin position="58"/>
        <end position="79"/>
    </location>
</feature>
<accession>A0A149RRD9</accession>
<keyword evidence="1" id="KW-1133">Transmembrane helix</keyword>
<dbReference type="Proteomes" id="UP000075526">
    <property type="component" value="Unassembled WGS sequence"/>
</dbReference>
<feature type="transmembrane region" description="Helical" evidence="1">
    <location>
        <begin position="34"/>
        <end position="51"/>
    </location>
</feature>
<sequence length="132" mass="14562">MRISLLMLGIILAGVAVRKLPLGLPFFVTKWSGSWLWGMMMWCAVTLLFSPRHPVRNALLALVLASMSEGLKCLHTPALDHFRSNTLGSFLLGHHFALTNIGVYTLAILATAYGAGCWQRRTPRNTTPPPSF</sequence>
<dbReference type="RefSeq" id="WP_061507913.1">
    <property type="nucleotide sequence ID" value="NZ_LHZF01000154.1"/>
</dbReference>
<dbReference type="InterPro" id="IPR021257">
    <property type="entry name" value="DUF2809"/>
</dbReference>
<keyword evidence="1" id="KW-0812">Transmembrane</keyword>
<evidence type="ECO:0000313" key="2">
    <source>
        <dbReference type="EMBL" id="KXV16746.1"/>
    </source>
</evidence>
<protein>
    <recommendedName>
        <fullName evidence="4">DUF2809 domain-containing protein</fullName>
    </recommendedName>
</protein>
<proteinExistence type="predicted"/>
<name>A0A149RRD9_9PROT</name>
<dbReference type="PATRIC" id="fig|178901.13.peg.2301"/>